<feature type="compositionally biased region" description="Pro residues" evidence="1">
    <location>
        <begin position="17"/>
        <end position="31"/>
    </location>
</feature>
<feature type="compositionally biased region" description="Basic residues" evidence="1">
    <location>
        <begin position="54"/>
        <end position="74"/>
    </location>
</feature>
<evidence type="ECO:0000313" key="3">
    <source>
        <dbReference type="Proteomes" id="UP000092124"/>
    </source>
</evidence>
<evidence type="ECO:0000256" key="1">
    <source>
        <dbReference type="SAM" id="MobiDB-lite"/>
    </source>
</evidence>
<gene>
    <name evidence="2" type="ORF">A6R68_18055</name>
</gene>
<sequence>MARTGARRSEPVEGPRPASPSPDPIPRPAPPGFCCACARQGPLRWAPGSPPSRVRGRRGGGAGRRRPGKHGCSS</sequence>
<feature type="region of interest" description="Disordered" evidence="1">
    <location>
        <begin position="1"/>
        <end position="74"/>
    </location>
</feature>
<keyword evidence="3" id="KW-1185">Reference proteome</keyword>
<dbReference type="EMBL" id="LZPO01019709">
    <property type="protein sequence ID" value="OBS79543.1"/>
    <property type="molecule type" value="Genomic_DNA"/>
</dbReference>
<protein>
    <submittedName>
        <fullName evidence="2">Uncharacterized protein</fullName>
    </submittedName>
</protein>
<name>A0A1A6HM41_NEOLE</name>
<dbReference type="AlphaFoldDB" id="A0A1A6HM41"/>
<reference evidence="2 3" key="1">
    <citation type="submission" date="2016-06" db="EMBL/GenBank/DDBJ databases">
        <title>The Draft Genome Sequence and Annotation of the Desert Woodrat Neotoma lepida.</title>
        <authorList>
            <person name="Campbell M."/>
            <person name="Oakeson K.F."/>
            <person name="Yandell M."/>
            <person name="Halpert J.R."/>
            <person name="Dearing D."/>
        </authorList>
    </citation>
    <scope>NUCLEOTIDE SEQUENCE [LARGE SCALE GENOMIC DNA]</scope>
    <source>
        <strain evidence="2">417</strain>
        <tissue evidence="2">Liver</tissue>
    </source>
</reference>
<accession>A0A1A6HM41</accession>
<proteinExistence type="predicted"/>
<comment type="caution">
    <text evidence="2">The sequence shown here is derived from an EMBL/GenBank/DDBJ whole genome shotgun (WGS) entry which is preliminary data.</text>
</comment>
<dbReference type="Proteomes" id="UP000092124">
    <property type="component" value="Unassembled WGS sequence"/>
</dbReference>
<organism evidence="2 3">
    <name type="scientific">Neotoma lepida</name>
    <name type="common">Desert woodrat</name>
    <dbReference type="NCBI Taxonomy" id="56216"/>
    <lineage>
        <taxon>Eukaryota</taxon>
        <taxon>Metazoa</taxon>
        <taxon>Chordata</taxon>
        <taxon>Craniata</taxon>
        <taxon>Vertebrata</taxon>
        <taxon>Euteleostomi</taxon>
        <taxon>Mammalia</taxon>
        <taxon>Eutheria</taxon>
        <taxon>Euarchontoglires</taxon>
        <taxon>Glires</taxon>
        <taxon>Rodentia</taxon>
        <taxon>Myomorpha</taxon>
        <taxon>Muroidea</taxon>
        <taxon>Cricetidae</taxon>
        <taxon>Neotominae</taxon>
        <taxon>Neotoma</taxon>
    </lineage>
</organism>
<evidence type="ECO:0000313" key="2">
    <source>
        <dbReference type="EMBL" id="OBS79543.1"/>
    </source>
</evidence>